<evidence type="ECO:0000259" key="7">
    <source>
        <dbReference type="Pfam" id="PF12698"/>
    </source>
</evidence>
<keyword evidence="5 6" id="KW-0472">Membrane</keyword>
<dbReference type="PANTHER" id="PTHR30294">
    <property type="entry name" value="MEMBRANE COMPONENT OF ABC TRANSPORTER YHHJ-RELATED"/>
    <property type="match status" value="1"/>
</dbReference>
<feature type="transmembrane region" description="Helical" evidence="6">
    <location>
        <begin position="20"/>
        <end position="37"/>
    </location>
</feature>
<gene>
    <name evidence="8" type="ORF">J2TS6_34550</name>
</gene>
<evidence type="ECO:0000256" key="5">
    <source>
        <dbReference type="ARBA" id="ARBA00023136"/>
    </source>
</evidence>
<accession>A0A919XGR1</accession>
<dbReference type="GO" id="GO:0005886">
    <property type="term" value="C:plasma membrane"/>
    <property type="evidence" value="ECO:0007669"/>
    <property type="project" value="UniProtKB-SubCell"/>
</dbReference>
<keyword evidence="3 6" id="KW-0812">Transmembrane</keyword>
<proteinExistence type="predicted"/>
<dbReference type="Proteomes" id="UP000679779">
    <property type="component" value="Unassembled WGS sequence"/>
</dbReference>
<name>A0A919XGR1_9BACL</name>
<comment type="caution">
    <text evidence="8">The sequence shown here is derived from an EMBL/GenBank/DDBJ whole genome shotgun (WGS) entry which is preliminary data.</text>
</comment>
<evidence type="ECO:0000256" key="3">
    <source>
        <dbReference type="ARBA" id="ARBA00022692"/>
    </source>
</evidence>
<feature type="transmembrane region" description="Helical" evidence="6">
    <location>
        <begin position="227"/>
        <end position="249"/>
    </location>
</feature>
<evidence type="ECO:0000256" key="1">
    <source>
        <dbReference type="ARBA" id="ARBA00004651"/>
    </source>
</evidence>
<evidence type="ECO:0000256" key="4">
    <source>
        <dbReference type="ARBA" id="ARBA00022989"/>
    </source>
</evidence>
<evidence type="ECO:0000313" key="8">
    <source>
        <dbReference type="EMBL" id="GIO32314.1"/>
    </source>
</evidence>
<dbReference type="InterPro" id="IPR013525">
    <property type="entry name" value="ABC2_TM"/>
</dbReference>
<dbReference type="AlphaFoldDB" id="A0A919XGR1"/>
<dbReference type="Pfam" id="PF12698">
    <property type="entry name" value="ABC2_membrane_3"/>
    <property type="match status" value="1"/>
</dbReference>
<feature type="transmembrane region" description="Helical" evidence="6">
    <location>
        <begin position="261"/>
        <end position="285"/>
    </location>
</feature>
<dbReference type="Gene3D" id="3.40.1710.10">
    <property type="entry name" value="abc type-2 transporter like domain"/>
    <property type="match status" value="1"/>
</dbReference>
<dbReference type="GO" id="GO:0140359">
    <property type="term" value="F:ABC-type transporter activity"/>
    <property type="evidence" value="ECO:0007669"/>
    <property type="project" value="InterPro"/>
</dbReference>
<evidence type="ECO:0000256" key="6">
    <source>
        <dbReference type="SAM" id="Phobius"/>
    </source>
</evidence>
<keyword evidence="4 6" id="KW-1133">Transmembrane helix</keyword>
<keyword evidence="2" id="KW-1003">Cell membrane</keyword>
<comment type="subcellular location">
    <subcellularLocation>
        <location evidence="1">Cell membrane</location>
        <topology evidence="1">Multi-pass membrane protein</topology>
    </subcellularLocation>
</comment>
<reference evidence="8" key="1">
    <citation type="submission" date="2021-03" db="EMBL/GenBank/DDBJ databases">
        <title>Antimicrobial resistance genes in bacteria isolated from Japanese honey, and their potential for conferring macrolide and lincosamide resistance in the American foulbrood pathogen Paenibacillus larvae.</title>
        <authorList>
            <person name="Okamoto M."/>
            <person name="Kumagai M."/>
            <person name="Kanamori H."/>
            <person name="Takamatsu D."/>
        </authorList>
    </citation>
    <scope>NUCLEOTIDE SEQUENCE</scope>
    <source>
        <strain evidence="8">J2TS6</strain>
    </source>
</reference>
<dbReference type="EMBL" id="BORQ01000004">
    <property type="protein sequence ID" value="GIO32314.1"/>
    <property type="molecule type" value="Genomic_DNA"/>
</dbReference>
<organism evidence="8 9">
    <name type="scientific">Paenibacillus albilobatus</name>
    <dbReference type="NCBI Taxonomy" id="2716884"/>
    <lineage>
        <taxon>Bacteria</taxon>
        <taxon>Bacillati</taxon>
        <taxon>Bacillota</taxon>
        <taxon>Bacilli</taxon>
        <taxon>Bacillales</taxon>
        <taxon>Paenibacillaceae</taxon>
        <taxon>Paenibacillus</taxon>
    </lineage>
</organism>
<dbReference type="RefSeq" id="WP_160038972.1">
    <property type="nucleotide sequence ID" value="NZ_BORQ01000004.1"/>
</dbReference>
<feature type="transmembrane region" description="Helical" evidence="6">
    <location>
        <begin position="292"/>
        <end position="311"/>
    </location>
</feature>
<evidence type="ECO:0000256" key="2">
    <source>
        <dbReference type="ARBA" id="ARBA00022475"/>
    </source>
</evidence>
<feature type="transmembrane region" description="Helical" evidence="6">
    <location>
        <begin position="349"/>
        <end position="369"/>
    </location>
</feature>
<keyword evidence="9" id="KW-1185">Reference proteome</keyword>
<evidence type="ECO:0000313" key="9">
    <source>
        <dbReference type="Proteomes" id="UP000679779"/>
    </source>
</evidence>
<dbReference type="InterPro" id="IPR051449">
    <property type="entry name" value="ABC-2_transporter_component"/>
</dbReference>
<dbReference type="PANTHER" id="PTHR30294:SF38">
    <property type="entry name" value="TRANSPORT PERMEASE PROTEIN"/>
    <property type="match status" value="1"/>
</dbReference>
<feature type="domain" description="ABC-2 type transporter transmembrane" evidence="7">
    <location>
        <begin position="17"/>
        <end position="369"/>
    </location>
</feature>
<protein>
    <submittedName>
        <fullName evidence="8">ABC transporter</fullName>
    </submittedName>
</protein>
<sequence>MRSMMIKELRLIGKDKKSFFFLLLMPIIFIVMFGSVFNQGDGGASVSLRTVDQDQSAASKALISQMKGIMDVQQLPADDLNGQLDKIKQGQFSAMLVIPSGFEQAMKSGQAADVKLYQDPSAQMEVAPIQAILSSISTQYREQKLTGLLIAKGESKAQAEAALASPIRIENVATSSDKFSMIDQVVPGMTVMFVFFIMITMARRFFEEKKTGLLSRIRTTRIKPLHYLLGMWFPFVLTVIAQCIILFAFGHFVYGLALGDVAALSVIVVSLSIAGTGIGLALSFLVPGEGAAMVITQVISMGGAMLGGLWVPSYLLPKAVQTVGHFLPQFWAQHSLQDIIAHGAHLGDVWGAALILLTFGLAGLTVALLRLPGFLRSAAN</sequence>
<feature type="transmembrane region" description="Helical" evidence="6">
    <location>
        <begin position="185"/>
        <end position="206"/>
    </location>
</feature>